<dbReference type="EMBL" id="BAAAVT010000020">
    <property type="protein sequence ID" value="GAA3073619.1"/>
    <property type="molecule type" value="Genomic_DNA"/>
</dbReference>
<dbReference type="SUPFAM" id="SSF52467">
    <property type="entry name" value="DHS-like NAD/FAD-binding domain"/>
    <property type="match status" value="1"/>
</dbReference>
<feature type="domain" description="Thiamine pyrophosphate enzyme TPP-binding" evidence="6">
    <location>
        <begin position="416"/>
        <end position="558"/>
    </location>
</feature>
<dbReference type="Proteomes" id="UP001500236">
    <property type="component" value="Unassembled WGS sequence"/>
</dbReference>
<reference evidence="9" key="1">
    <citation type="journal article" date="2019" name="Int. J. Syst. Evol. Microbiol.">
        <title>The Global Catalogue of Microorganisms (GCM) 10K type strain sequencing project: providing services to taxonomists for standard genome sequencing and annotation.</title>
        <authorList>
            <consortium name="The Broad Institute Genomics Platform"/>
            <consortium name="The Broad Institute Genome Sequencing Center for Infectious Disease"/>
            <person name="Wu L."/>
            <person name="Ma J."/>
        </authorList>
    </citation>
    <scope>NUCLEOTIDE SEQUENCE [LARGE SCALE GENOMIC DNA]</scope>
    <source>
        <strain evidence="9">JCM 14309</strain>
    </source>
</reference>
<feature type="region of interest" description="Disordered" evidence="4">
    <location>
        <begin position="1"/>
        <end position="21"/>
    </location>
</feature>
<gene>
    <name evidence="8" type="ORF">GCM10010529_26950</name>
</gene>
<evidence type="ECO:0000259" key="6">
    <source>
        <dbReference type="Pfam" id="PF02775"/>
    </source>
</evidence>
<dbReference type="InterPro" id="IPR011766">
    <property type="entry name" value="TPP_enzyme_TPP-bd"/>
</dbReference>
<dbReference type="Pfam" id="PF00205">
    <property type="entry name" value="TPP_enzyme_M"/>
    <property type="match status" value="1"/>
</dbReference>
<keyword evidence="2 3" id="KW-0786">Thiamine pyrophosphate</keyword>
<dbReference type="InterPro" id="IPR012000">
    <property type="entry name" value="Thiamin_PyroP_enz_cen_dom"/>
</dbReference>
<evidence type="ECO:0000256" key="1">
    <source>
        <dbReference type="ARBA" id="ARBA00007812"/>
    </source>
</evidence>
<dbReference type="Pfam" id="PF02776">
    <property type="entry name" value="TPP_enzyme_N"/>
    <property type="match status" value="1"/>
</dbReference>
<dbReference type="PANTHER" id="PTHR18968:SF167">
    <property type="entry name" value="ACETOLACTATE SYNTHASE LARGE SUBUNIT ILVB2-RELATED"/>
    <property type="match status" value="1"/>
</dbReference>
<evidence type="ECO:0000313" key="9">
    <source>
        <dbReference type="Proteomes" id="UP001500236"/>
    </source>
</evidence>
<protein>
    <submittedName>
        <fullName evidence="8">Thiamine pyrophosphate-binding protein</fullName>
    </submittedName>
</protein>
<feature type="domain" description="Thiamine pyrophosphate enzyme N-terminal TPP-binding" evidence="7">
    <location>
        <begin position="27"/>
        <end position="144"/>
    </location>
</feature>
<evidence type="ECO:0000313" key="8">
    <source>
        <dbReference type="EMBL" id="GAA3073619.1"/>
    </source>
</evidence>
<dbReference type="SUPFAM" id="SSF52518">
    <property type="entry name" value="Thiamin diphosphate-binding fold (THDP-binding)"/>
    <property type="match status" value="2"/>
</dbReference>
<dbReference type="InterPro" id="IPR029035">
    <property type="entry name" value="DHS-like_NAD/FAD-binding_dom"/>
</dbReference>
<organism evidence="8 9">
    <name type="scientific">Nesterenkonia aethiopica</name>
    <dbReference type="NCBI Taxonomy" id="269144"/>
    <lineage>
        <taxon>Bacteria</taxon>
        <taxon>Bacillati</taxon>
        <taxon>Actinomycetota</taxon>
        <taxon>Actinomycetes</taxon>
        <taxon>Micrococcales</taxon>
        <taxon>Micrococcaceae</taxon>
        <taxon>Nesterenkonia</taxon>
    </lineage>
</organism>
<sequence>MTSPDLPAGSTAADDAGTPGTLGTRIGGDVVLESLQALGAEGVVGLPGQHALGLFDALRRSELPCLAARVENNAGFMADGLARVTGKPAPLLLSTGPGALTSLAALQESAASSVPVLAISAQVPVAGLGGGRHGYLHELPDQSASFRGVVKSTFTVRRISQIPSALAEAWTTAASAPQGPVLVEIPQDVLLETAEPSVPPVVDLTATPTAPPAREELVQQAADLLRGAENPVILAGGGVVRAGAGESLRRLAEALPAPVVTTFSGKEALAWDHPLNARSWMEDIATTEFLESADVLLVVGSGLGELSSNYHTFAPRGRVIHVEADLGKVTANHTGLGVHADAAAALSGMAAAVESSGAPDPGRRTRAEERVTALLATVARRLEGQGLESERALLSGLRQAAPEGTDTFWDMTIAGYWAWSAWDPRDGRFVSAQGAGGLGHALPAAAGASFARRLRGEPSAVLAVSGDGGALYGIAELAALAQHQLDVTWLIVDDGGYGILREYMESAFGTATSTELARPDFCELATSFGIPAERATTDEAPDAVARALAAGGPRVVVVPARLGLFAPTHLDRLG</sequence>
<proteinExistence type="inferred from homology"/>
<evidence type="ECO:0000256" key="4">
    <source>
        <dbReference type="SAM" id="MobiDB-lite"/>
    </source>
</evidence>
<dbReference type="Gene3D" id="3.40.50.970">
    <property type="match status" value="2"/>
</dbReference>
<dbReference type="RefSeq" id="WP_344683332.1">
    <property type="nucleotide sequence ID" value="NZ_BAAAVT010000020.1"/>
</dbReference>
<dbReference type="PANTHER" id="PTHR18968">
    <property type="entry name" value="THIAMINE PYROPHOSPHATE ENZYMES"/>
    <property type="match status" value="1"/>
</dbReference>
<name>A0ABP6M346_9MICC</name>
<dbReference type="CDD" id="cd07035">
    <property type="entry name" value="TPP_PYR_POX_like"/>
    <property type="match status" value="1"/>
</dbReference>
<comment type="similarity">
    <text evidence="1 3">Belongs to the TPP enzyme family.</text>
</comment>
<dbReference type="InterPro" id="IPR012001">
    <property type="entry name" value="Thiamin_PyroP_enz_TPP-bd_dom"/>
</dbReference>
<evidence type="ECO:0000259" key="5">
    <source>
        <dbReference type="Pfam" id="PF00205"/>
    </source>
</evidence>
<feature type="domain" description="Thiamine pyrophosphate enzyme central" evidence="5">
    <location>
        <begin position="218"/>
        <end position="347"/>
    </location>
</feature>
<comment type="caution">
    <text evidence="8">The sequence shown here is derived from an EMBL/GenBank/DDBJ whole genome shotgun (WGS) entry which is preliminary data.</text>
</comment>
<accession>A0ABP6M346</accession>
<dbReference type="InterPro" id="IPR029061">
    <property type="entry name" value="THDP-binding"/>
</dbReference>
<dbReference type="InterPro" id="IPR045229">
    <property type="entry name" value="TPP_enz"/>
</dbReference>
<dbReference type="Pfam" id="PF02775">
    <property type="entry name" value="TPP_enzyme_C"/>
    <property type="match status" value="1"/>
</dbReference>
<dbReference type="Gene3D" id="3.40.50.1220">
    <property type="entry name" value="TPP-binding domain"/>
    <property type="match status" value="1"/>
</dbReference>
<keyword evidence="9" id="KW-1185">Reference proteome</keyword>
<evidence type="ECO:0000256" key="3">
    <source>
        <dbReference type="RuleBase" id="RU362132"/>
    </source>
</evidence>
<evidence type="ECO:0000256" key="2">
    <source>
        <dbReference type="ARBA" id="ARBA00023052"/>
    </source>
</evidence>
<evidence type="ECO:0000259" key="7">
    <source>
        <dbReference type="Pfam" id="PF02776"/>
    </source>
</evidence>
<dbReference type="CDD" id="cd00568">
    <property type="entry name" value="TPP_enzymes"/>
    <property type="match status" value="1"/>
</dbReference>